<reference evidence="2 3" key="1">
    <citation type="journal article" date="2015" name="Genome Announc.">
        <title>Complete Genome Sequence of Biocontrol Strain Pseudomonas fluorescens LBUM223.</title>
        <authorList>
            <person name="Roquigny R."/>
            <person name="Arseneault T."/>
            <person name="Gadkar V.J."/>
            <person name="Novinscak A."/>
            <person name="Joly D.L."/>
            <person name="Filion M."/>
        </authorList>
    </citation>
    <scope>NUCLEOTIDE SEQUENCE [LARGE SCALE GENOMIC DNA]</scope>
    <source>
        <strain evidence="2 3">LBUM223</strain>
    </source>
</reference>
<proteinExistence type="predicted"/>
<accession>A0AAU8TFF8</accession>
<feature type="compositionally biased region" description="Basic and acidic residues" evidence="1">
    <location>
        <begin position="1"/>
        <end position="11"/>
    </location>
</feature>
<dbReference type="AlphaFoldDB" id="A0AAU8TFF8"/>
<sequence>MRPHKRVDQHPNPHPYRGTQRIHAKRDADKAEREPQEA</sequence>
<dbReference type="Proteomes" id="UP000033099">
    <property type="component" value="Chromosome"/>
</dbReference>
<dbReference type="KEGG" id="pfb:VO64_0817"/>
<gene>
    <name evidence="2" type="ORF">VO64_0817</name>
</gene>
<feature type="region of interest" description="Disordered" evidence="1">
    <location>
        <begin position="1"/>
        <end position="38"/>
    </location>
</feature>
<name>A0AAU8TFF8_9PSED</name>
<evidence type="ECO:0000313" key="2">
    <source>
        <dbReference type="EMBL" id="AKA81363.1"/>
    </source>
</evidence>
<evidence type="ECO:0000256" key="1">
    <source>
        <dbReference type="SAM" id="MobiDB-lite"/>
    </source>
</evidence>
<feature type="compositionally biased region" description="Basic and acidic residues" evidence="1">
    <location>
        <begin position="25"/>
        <end position="38"/>
    </location>
</feature>
<dbReference type="EMBL" id="CP011117">
    <property type="protein sequence ID" value="AKA81363.1"/>
    <property type="molecule type" value="Genomic_DNA"/>
</dbReference>
<organism evidence="2 3">
    <name type="scientific">Pseudomonas synxantha</name>
    <dbReference type="NCBI Taxonomy" id="47883"/>
    <lineage>
        <taxon>Bacteria</taxon>
        <taxon>Pseudomonadati</taxon>
        <taxon>Pseudomonadota</taxon>
        <taxon>Gammaproteobacteria</taxon>
        <taxon>Pseudomonadales</taxon>
        <taxon>Pseudomonadaceae</taxon>
        <taxon>Pseudomonas</taxon>
    </lineage>
</organism>
<evidence type="ECO:0000313" key="3">
    <source>
        <dbReference type="Proteomes" id="UP000033099"/>
    </source>
</evidence>
<protein>
    <submittedName>
        <fullName evidence="2">Uncharacterized protein</fullName>
    </submittedName>
</protein>